<dbReference type="InterPro" id="IPR032721">
    <property type="entry name" value="Toxin-deaminase"/>
</dbReference>
<dbReference type="RefSeq" id="WP_012790431.1">
    <property type="nucleotide sequence ID" value="NC_013132.1"/>
</dbReference>
<evidence type="ECO:0000256" key="1">
    <source>
        <dbReference type="SAM" id="SignalP"/>
    </source>
</evidence>
<dbReference type="CDD" id="cd00063">
    <property type="entry name" value="FN3"/>
    <property type="match status" value="1"/>
</dbReference>
<dbReference type="KEGG" id="cpi:Cpin_2776"/>
<accession>A0A979G3Q6</accession>
<dbReference type="PROSITE" id="PS50853">
    <property type="entry name" value="FN3"/>
    <property type="match status" value="1"/>
</dbReference>
<evidence type="ECO:0000313" key="4">
    <source>
        <dbReference type="Proteomes" id="UP000002215"/>
    </source>
</evidence>
<keyword evidence="1" id="KW-0732">Signal</keyword>
<feature type="chain" id="PRO_5036804622" evidence="1">
    <location>
        <begin position="24"/>
        <end position="2034"/>
    </location>
</feature>
<protein>
    <submittedName>
        <fullName evidence="3">Fibronectin type III domain protein</fullName>
    </submittedName>
</protein>
<dbReference type="InterPro" id="IPR036116">
    <property type="entry name" value="FN3_sf"/>
</dbReference>
<feature type="domain" description="Fibronectin type-III" evidence="2">
    <location>
        <begin position="299"/>
        <end position="394"/>
    </location>
</feature>
<dbReference type="Gene3D" id="2.60.40.10">
    <property type="entry name" value="Immunoglobulins"/>
    <property type="match status" value="1"/>
</dbReference>
<dbReference type="EMBL" id="CP001699">
    <property type="protein sequence ID" value="ACU60255.1"/>
    <property type="molecule type" value="Genomic_DNA"/>
</dbReference>
<evidence type="ECO:0000259" key="2">
    <source>
        <dbReference type="PROSITE" id="PS50853"/>
    </source>
</evidence>
<dbReference type="InterPro" id="IPR013783">
    <property type="entry name" value="Ig-like_fold"/>
</dbReference>
<reference evidence="4" key="1">
    <citation type="submission" date="2009-08" db="EMBL/GenBank/DDBJ databases">
        <title>The complete genome of Chitinophaga pinensis DSM 2588.</title>
        <authorList>
            <consortium name="US DOE Joint Genome Institute (JGI-PGF)"/>
            <person name="Lucas S."/>
            <person name="Copeland A."/>
            <person name="Lapidus A."/>
            <person name="Glavina del Rio T."/>
            <person name="Dalin E."/>
            <person name="Tice H."/>
            <person name="Bruce D."/>
            <person name="Goodwin L."/>
            <person name="Pitluck S."/>
            <person name="Kyrpides N."/>
            <person name="Mavromatis K."/>
            <person name="Ivanova N."/>
            <person name="Mikhailova N."/>
            <person name="Sims D."/>
            <person name="Meinche L."/>
            <person name="Brettin T."/>
            <person name="Detter J.C."/>
            <person name="Han C."/>
            <person name="Larimer F."/>
            <person name="Land M."/>
            <person name="Hauser L."/>
            <person name="Markowitz V."/>
            <person name="Cheng J.-F."/>
            <person name="Hugenholtz P."/>
            <person name="Woyke T."/>
            <person name="Wu D."/>
            <person name="Spring S."/>
            <person name="Klenk H.-P."/>
            <person name="Eisen J.A."/>
        </authorList>
    </citation>
    <scope>NUCLEOTIDE SEQUENCE [LARGE SCALE GENOMIC DNA]</scope>
    <source>
        <strain evidence="4">ATCC 43595 / DSM 2588 / LMG 13176 / NBRC 15968 / NCIMB 11800 / UQM 2034</strain>
    </source>
</reference>
<dbReference type="InterPro" id="IPR003961">
    <property type="entry name" value="FN3_dom"/>
</dbReference>
<feature type="signal peptide" evidence="1">
    <location>
        <begin position="1"/>
        <end position="23"/>
    </location>
</feature>
<evidence type="ECO:0000313" key="3">
    <source>
        <dbReference type="EMBL" id="ACU60255.1"/>
    </source>
</evidence>
<gene>
    <name evidence="3" type="ordered locus">Cpin_2776</name>
</gene>
<name>A0A979G3Q6_CHIPD</name>
<dbReference type="SUPFAM" id="SSF49265">
    <property type="entry name" value="Fibronectin type III"/>
    <property type="match status" value="1"/>
</dbReference>
<reference evidence="3 4" key="2">
    <citation type="journal article" date="2010" name="Stand. Genomic Sci.">
        <title>Complete genome sequence of Chitinophaga pinensis type strain (UQM 2034).</title>
        <authorList>
            <person name="Glavina Del Rio T."/>
            <person name="Abt B."/>
            <person name="Spring S."/>
            <person name="Lapidus A."/>
            <person name="Nolan M."/>
            <person name="Tice H."/>
            <person name="Copeland A."/>
            <person name="Cheng J.F."/>
            <person name="Chen F."/>
            <person name="Bruce D."/>
            <person name="Goodwin L."/>
            <person name="Pitluck S."/>
            <person name="Ivanova N."/>
            <person name="Mavromatis K."/>
            <person name="Mikhailova N."/>
            <person name="Pati A."/>
            <person name="Chen A."/>
            <person name="Palaniappan K."/>
            <person name="Land M."/>
            <person name="Hauser L."/>
            <person name="Chang Y.J."/>
            <person name="Jeffries C.D."/>
            <person name="Chain P."/>
            <person name="Saunders E."/>
            <person name="Detter J.C."/>
            <person name="Brettin T."/>
            <person name="Rohde M."/>
            <person name="Goker M."/>
            <person name="Bristow J."/>
            <person name="Eisen J.A."/>
            <person name="Markowitz V."/>
            <person name="Hugenholtz P."/>
            <person name="Kyrpides N.C."/>
            <person name="Klenk H.P."/>
            <person name="Lucas S."/>
        </authorList>
    </citation>
    <scope>NUCLEOTIDE SEQUENCE [LARGE SCALE GENOMIC DNA]</scope>
    <source>
        <strain evidence="4">ATCC 43595 / DSM 2588 / LMG 13176 / NBRC 15968 / NCIMB 11800 / UQM 2034</strain>
    </source>
</reference>
<dbReference type="Proteomes" id="UP000002215">
    <property type="component" value="Chromosome"/>
</dbReference>
<sequence>MPRIFRYLLCLLTLLTGFYHADAQQYPVTASTQIVPPYSVYLPDYAVPGSDKLRVILVQNDLTVPSYDIRLQVTVEQNGSVIMRSSPNFIPKPLTLSPGIPTIIGGIDLADYLNPANIQYSGGFSREVYEKTRSLPEGAYRISFTAYDYRRPQVQVSNTGANVFFFRKNDPPLLNLPICNSRVEKLDPQFLTFNWSSRNSPSPLPGSGTEYVFSLYEVRPAGSNPDYIVRSAKPIYTLVTEMNTIVYGPGEPQLRDSMQYVWTVQARDKSGRDMFSNNGLSLSCTFNYLGNNPFTQRNIPKPVLGGRSTGQRSVRFSWPLADAGYQVETYRLQYRAAKTGSTEFDWQTQESAGDTAFTANGLEPGRAYEGRLQWKIEGIYGPLSDVVTLKTDSAKTFVCGDPALMTAPANKEPLASAHVGSIFRVGNYDVILTEVSGSAGKFTGKGRVITLGFGIGLQMEFKDVTVNTDMVVTGGEMHAVTEGIDKFIQDKVDEQRGGNDVGKVKTGDIVPDITTKLKIFSPANIKVNVDAGTITLKDSETGKEEVINYKDKGKTLPLVLEDADGNLYNIDKGGKVTSAGKRDTSLTKEVLASLKTLNLSKGTVTFSASGDNAYAFDEWKDSYSGKSVLENKYESLADGKYRVSAKAIVPGVQEELVAILKGAGADITSSKLKFVTGKGIVLESKDLGDAKYSVKVTGGPGGDAQEVYAAYPDGKGGYISMGKLLVASYTPLQKTVVLIPIGEAVVNKEVLLDSLQHIYGKLGINYTVEVDESFKNNKDWDSNHDNVLQDRGSAFLSNNFTGEEKILKKLYKKRTKLSDDAVYLFVVDEVALADGDLLGKMPRNSQFGFIFTKDAAREAVVRTVLHEIGHGDYTLEHTFGEGIGLEKRTTDNLMDYSGGYRLLKYQWDILHDPGSVWGIFEDDADSENYFGVNISKIFLNKDKKTVSFLTPSATVLAVPWEKLGKVEFQYGAVYKSAATDQLNFGPDLTVGAVRSFELKDTGNAVQRYLYYDNTGTYKSESTGTAFQQEAAEDMVDGFIYPLQCDGKMRMYKFTRNTIPLYKAGDPIRKFVDFAETFRPFAVNTIMNDPLSFITLSQELPADVNNRCPYCIATTTVSMMKNHCAGAEYLWLDKIAQVRQVYPEYFTRFTQPEVVVEESVTGGRREKPGNWEVPLSFDMPLSTTHYSDSRPERATDYPWGKLLADSAEIKTAYTGDKVRFYKKFYTEFVNYITVTAIATDNKFWDTLTRRASVYEVFPHVRDEPYIHLQTVAVNKRGIALEIITKLYENSTTDFPHEDEVYLKLLTSFKGVADQTALLKYIEDSILFSNIYNPFNRFLMPAKMQIATMMTYSNMITNTGHCNYLIAEKAEQIDHPDIVAQLEGDMLQFKNAGIDFPEGNKILIDEKPYNYNDIVSVQVAGSFTIKINGVDSTFAKGTILNIPAIQVGLMSEINTADVAAKTAWLAFDVGTMVIGIGQAKILFTAGNYVRKSIVALDLLGSTAGIGLQLLDEDAISPQLRTSLQIASFVCSLPSMALAIPRIERKVSELDAVLNTKYGKSGLSAKQLREKAALERIRQELSAAAHLPEVAEDAAEISRRAVTISKEEDINKVLSWLNTAEDADPNIYLAVHAVGGDFKVMHGGKEVIMDHRSLANWILANEGLFPANKQLVLLSCGDIETAQHLSRKLKRSVVANDGPVRVYSNGVIEADNSFRYIDEAGYIDNSTSVVVGKQAVPPASDKDVVTLGLKAVKATTVSELVVEFKRIFGIGSELALRLSKNADFVKAYQENARILQVIANALPEVEVTVKGKKFATYREALLTGCADDPKLFTVMNSAIEEAIEGVKNAEDVKPFVEYAATRRKMTEYMNKNGDFNKDYFANAVLNSAVFRYAALDAKGWGKIDEARKAFTIHPNSNVLVVERRMKNGKPIQEVSHSGGRTADRTSESIEGTIKKVNEDNKHFDQFTVGGPRIQDSESKYFEDLLEKLEKKELRAEDIEELILYTERPVCPSCLNVIRDFKKRFNIEITVYEGKYKR</sequence>
<dbReference type="OrthoDB" id="1521695at2"/>
<organism evidence="3 4">
    <name type="scientific">Chitinophaga pinensis (strain ATCC 43595 / DSM 2588 / LMG 13176 / NBRC 15968 / NCIMB 11800 / UQM 2034)</name>
    <dbReference type="NCBI Taxonomy" id="485918"/>
    <lineage>
        <taxon>Bacteria</taxon>
        <taxon>Pseudomonadati</taxon>
        <taxon>Bacteroidota</taxon>
        <taxon>Chitinophagia</taxon>
        <taxon>Chitinophagales</taxon>
        <taxon>Chitinophagaceae</taxon>
        <taxon>Chitinophaga</taxon>
    </lineage>
</organism>
<proteinExistence type="predicted"/>
<dbReference type="Pfam" id="PF14424">
    <property type="entry name" value="Toxin-deaminase"/>
    <property type="match status" value="1"/>
</dbReference>